<sequence>MALAMAMGKGPKELDLGRQQKLAGLVFDWGLGVDWLVPTHYG</sequence>
<dbReference type="VEuPathDB" id="FungiDB:EYZ11_004759"/>
<organism evidence="1 2">
    <name type="scientific">Aspergillus tanneri</name>
    <dbReference type="NCBI Taxonomy" id="1220188"/>
    <lineage>
        <taxon>Eukaryota</taxon>
        <taxon>Fungi</taxon>
        <taxon>Dikarya</taxon>
        <taxon>Ascomycota</taxon>
        <taxon>Pezizomycotina</taxon>
        <taxon>Eurotiomycetes</taxon>
        <taxon>Eurotiomycetidae</taxon>
        <taxon>Eurotiales</taxon>
        <taxon>Aspergillaceae</taxon>
        <taxon>Aspergillus</taxon>
        <taxon>Aspergillus subgen. Circumdati</taxon>
    </lineage>
</organism>
<gene>
    <name evidence="1" type="ORF">EYZ11_004759</name>
</gene>
<comment type="caution">
    <text evidence="1">The sequence shown here is derived from an EMBL/GenBank/DDBJ whole genome shotgun (WGS) entry which is preliminary data.</text>
</comment>
<dbReference type="Proteomes" id="UP000308092">
    <property type="component" value="Unassembled WGS sequence"/>
</dbReference>
<keyword evidence="2" id="KW-1185">Reference proteome</keyword>
<evidence type="ECO:0000313" key="2">
    <source>
        <dbReference type="Proteomes" id="UP000308092"/>
    </source>
</evidence>
<protein>
    <submittedName>
        <fullName evidence="1">Uncharacterized protein</fullName>
    </submittedName>
</protein>
<name>A0A4S3JK18_9EURO</name>
<dbReference type="AlphaFoldDB" id="A0A4S3JK18"/>
<reference evidence="1 2" key="1">
    <citation type="submission" date="2019-03" db="EMBL/GenBank/DDBJ databases">
        <title>The genome sequence of a newly discovered highly antifungal drug resistant Aspergillus species, Aspergillus tanneri NIH 1004.</title>
        <authorList>
            <person name="Mounaud S."/>
            <person name="Singh I."/>
            <person name="Joardar V."/>
            <person name="Pakala S."/>
            <person name="Pakala S."/>
            <person name="Venepally P."/>
            <person name="Hoover J."/>
            <person name="Nierman W."/>
            <person name="Chung J."/>
            <person name="Losada L."/>
        </authorList>
    </citation>
    <scope>NUCLEOTIDE SEQUENCE [LARGE SCALE GENOMIC DNA]</scope>
    <source>
        <strain evidence="1 2">NIH1004</strain>
    </source>
</reference>
<dbReference type="EMBL" id="SOSA01000143">
    <property type="protein sequence ID" value="THC95762.1"/>
    <property type="molecule type" value="Genomic_DNA"/>
</dbReference>
<accession>A0A4S3JK18</accession>
<evidence type="ECO:0000313" key="1">
    <source>
        <dbReference type="EMBL" id="THC95762.1"/>
    </source>
</evidence>
<proteinExistence type="predicted"/>